<evidence type="ECO:0000256" key="6">
    <source>
        <dbReference type="ARBA" id="ARBA00021582"/>
    </source>
</evidence>
<evidence type="ECO:0000256" key="10">
    <source>
        <dbReference type="ARBA" id="ARBA00023299"/>
    </source>
</evidence>
<dbReference type="InterPro" id="IPR050418">
    <property type="entry name" value="D-iso_2-hydroxyacid_DH_PdxB"/>
</dbReference>
<dbReference type="CDD" id="cd12176">
    <property type="entry name" value="PGDH_3"/>
    <property type="match status" value="1"/>
</dbReference>
<dbReference type="Pfam" id="PF02826">
    <property type="entry name" value="2-Hacid_dh_C"/>
    <property type="match status" value="1"/>
</dbReference>
<evidence type="ECO:0000259" key="15">
    <source>
        <dbReference type="PROSITE" id="PS51671"/>
    </source>
</evidence>
<evidence type="ECO:0000256" key="14">
    <source>
        <dbReference type="RuleBase" id="RU003719"/>
    </source>
</evidence>
<dbReference type="PROSITE" id="PS00671">
    <property type="entry name" value="D_2_HYDROXYACID_DH_3"/>
    <property type="match status" value="1"/>
</dbReference>
<evidence type="ECO:0000256" key="7">
    <source>
        <dbReference type="ARBA" id="ARBA00022605"/>
    </source>
</evidence>
<dbReference type="UniPathway" id="UPA00135">
    <property type="reaction ID" value="UER00196"/>
</dbReference>
<dbReference type="GO" id="GO:0006564">
    <property type="term" value="P:L-serine biosynthetic process"/>
    <property type="evidence" value="ECO:0007669"/>
    <property type="project" value="UniProtKB-KW"/>
</dbReference>
<sequence length="410" mass="44582">MSKITSLDKSKIKFLLLEGVHQSAVDTLKASGYSNIDYLTTALPEEELIERIKDAHFVGIRSRTQLNERVFEAASKLMAVGCFCIGTNQVDLNAAIAKGVTVFNAPYSNTRSVAELVIAEAIILMRGIAEKNAKAHRGVWNKSASNSYEVRGKKLGIIGYGSIGSQLSVMAESLGMEVIFYDTVTKLPLGNANQVGSLKELLNQADIVSLHVPESPSTKNMIGPQQLEQMKPGSILINAARGTVIEIDALCETLKTGKLLGAAIDVFPVEPKSNSEEFVSPLREFDNVILTPHVGGSTMEAQENIGFEVAEKLVKYSDNGSTITSVNFPEVALPAHPDKHRLLHIHENVPGVMTAINHVFSDNNINISGQYLQTNDKVGYVVMDIDAEHSDLAVKQLKQVPGTIRCRVLF</sequence>
<dbReference type="RefSeq" id="WP_114696381.1">
    <property type="nucleotide sequence ID" value="NZ_QQOH01000004.1"/>
</dbReference>
<keyword evidence="17" id="KW-1185">Reference proteome</keyword>
<evidence type="ECO:0000256" key="13">
    <source>
        <dbReference type="ARBA" id="ARBA00048731"/>
    </source>
</evidence>
<dbReference type="PROSITE" id="PS00065">
    <property type="entry name" value="D_2_HYDROXYACID_DH_1"/>
    <property type="match status" value="1"/>
</dbReference>
<comment type="function">
    <text evidence="1">Catalyzes the reversible oxidation of 3-phospho-D-glycerate to 3-phosphonooxypyruvate, the first step of the phosphorylated L-serine biosynthesis pathway. Also catalyzes the reversible oxidation of 2-hydroxyglutarate to 2-oxoglutarate.</text>
</comment>
<accession>A0A369WDR9</accession>
<evidence type="ECO:0000256" key="3">
    <source>
        <dbReference type="ARBA" id="ARBA00005854"/>
    </source>
</evidence>
<dbReference type="NCBIfam" id="NF008759">
    <property type="entry name" value="PRK11790.1"/>
    <property type="match status" value="1"/>
</dbReference>
<dbReference type="FunFam" id="3.40.50.720:FF:000041">
    <property type="entry name" value="D-3-phosphoglycerate dehydrogenase"/>
    <property type="match status" value="1"/>
</dbReference>
<evidence type="ECO:0000256" key="4">
    <source>
        <dbReference type="ARBA" id="ARBA00013001"/>
    </source>
</evidence>
<dbReference type="EMBL" id="QQOH01000004">
    <property type="protein sequence ID" value="RDE18766.1"/>
    <property type="molecule type" value="Genomic_DNA"/>
</dbReference>
<dbReference type="AlphaFoldDB" id="A0A369WDR9"/>
<dbReference type="Gene3D" id="3.40.50.720">
    <property type="entry name" value="NAD(P)-binding Rossmann-like Domain"/>
    <property type="match status" value="2"/>
</dbReference>
<dbReference type="InterPro" id="IPR045865">
    <property type="entry name" value="ACT-like_dom_sf"/>
</dbReference>
<keyword evidence="7" id="KW-0028">Amino-acid biosynthesis</keyword>
<evidence type="ECO:0000256" key="11">
    <source>
        <dbReference type="ARBA" id="ARBA00030455"/>
    </source>
</evidence>
<dbReference type="Pfam" id="PF22629">
    <property type="entry name" value="ACT_AHAS_ss"/>
    <property type="match status" value="1"/>
</dbReference>
<protein>
    <recommendedName>
        <fullName evidence="6">D-3-phosphoglycerate dehydrogenase</fullName>
        <ecNumber evidence="4">1.1.1.399</ecNumber>
        <ecNumber evidence="5">1.1.1.95</ecNumber>
    </recommendedName>
    <alternativeName>
        <fullName evidence="11">2-oxoglutarate reductase</fullName>
    </alternativeName>
</protein>
<evidence type="ECO:0000256" key="2">
    <source>
        <dbReference type="ARBA" id="ARBA00005216"/>
    </source>
</evidence>
<dbReference type="PROSITE" id="PS00670">
    <property type="entry name" value="D_2_HYDROXYACID_DH_2"/>
    <property type="match status" value="1"/>
</dbReference>
<evidence type="ECO:0000256" key="8">
    <source>
        <dbReference type="ARBA" id="ARBA00023002"/>
    </source>
</evidence>
<dbReference type="Pfam" id="PF00389">
    <property type="entry name" value="2-Hacid_dh"/>
    <property type="match status" value="1"/>
</dbReference>
<evidence type="ECO:0000313" key="16">
    <source>
        <dbReference type="EMBL" id="RDE18766.1"/>
    </source>
</evidence>
<dbReference type="FunFam" id="3.30.70.260:FF:000007">
    <property type="entry name" value="D-3-phosphoglycerate dehydrogenase"/>
    <property type="match status" value="1"/>
</dbReference>
<dbReference type="Gene3D" id="3.30.70.260">
    <property type="match status" value="1"/>
</dbReference>
<evidence type="ECO:0000256" key="12">
    <source>
        <dbReference type="ARBA" id="ARBA00048126"/>
    </source>
</evidence>
<comment type="catalytic activity">
    <reaction evidence="13">
        <text>(2R)-3-phosphoglycerate + NAD(+) = 3-phosphooxypyruvate + NADH + H(+)</text>
        <dbReference type="Rhea" id="RHEA:12641"/>
        <dbReference type="ChEBI" id="CHEBI:15378"/>
        <dbReference type="ChEBI" id="CHEBI:18110"/>
        <dbReference type="ChEBI" id="CHEBI:57540"/>
        <dbReference type="ChEBI" id="CHEBI:57945"/>
        <dbReference type="ChEBI" id="CHEBI:58272"/>
        <dbReference type="EC" id="1.1.1.95"/>
    </reaction>
</comment>
<comment type="pathway">
    <text evidence="2">Amino-acid biosynthesis; L-serine biosynthesis; L-serine from 3-phospho-D-glycerate: step 1/3.</text>
</comment>
<evidence type="ECO:0000313" key="17">
    <source>
        <dbReference type="Proteomes" id="UP000253769"/>
    </source>
</evidence>
<dbReference type="OrthoDB" id="9805416at2"/>
<dbReference type="InterPro" id="IPR054480">
    <property type="entry name" value="AHAS_small-like_ACT"/>
</dbReference>
<dbReference type="CDD" id="cd04901">
    <property type="entry name" value="ACT_3PGDH"/>
    <property type="match status" value="1"/>
</dbReference>
<dbReference type="EC" id="1.1.1.399" evidence="4"/>
<keyword evidence="10" id="KW-0718">Serine biosynthesis</keyword>
<dbReference type="InterPro" id="IPR029752">
    <property type="entry name" value="D-isomer_DH_CS1"/>
</dbReference>
<dbReference type="PANTHER" id="PTHR43761:SF1">
    <property type="entry name" value="D-ISOMER SPECIFIC 2-HYDROXYACID DEHYDROGENASE CATALYTIC DOMAIN-CONTAINING PROTEIN-RELATED"/>
    <property type="match status" value="1"/>
</dbReference>
<dbReference type="PANTHER" id="PTHR43761">
    <property type="entry name" value="D-ISOMER SPECIFIC 2-HYDROXYACID DEHYDROGENASE FAMILY PROTEIN (AFU_ORTHOLOGUE AFUA_1G13630)"/>
    <property type="match status" value="1"/>
</dbReference>
<dbReference type="InterPro" id="IPR006140">
    <property type="entry name" value="D-isomer_DH_NAD-bd"/>
</dbReference>
<dbReference type="GO" id="GO:0051287">
    <property type="term" value="F:NAD binding"/>
    <property type="evidence" value="ECO:0007669"/>
    <property type="project" value="InterPro"/>
</dbReference>
<dbReference type="EC" id="1.1.1.95" evidence="5"/>
<dbReference type="SUPFAM" id="SSF51735">
    <property type="entry name" value="NAD(P)-binding Rossmann-fold domains"/>
    <property type="match status" value="1"/>
</dbReference>
<name>A0A369WDR9_9GAMM</name>
<keyword evidence="8 14" id="KW-0560">Oxidoreductase</keyword>
<comment type="similarity">
    <text evidence="3 14">Belongs to the D-isomer specific 2-hydroxyacid dehydrogenase family.</text>
</comment>
<dbReference type="SUPFAM" id="SSF55021">
    <property type="entry name" value="ACT-like"/>
    <property type="match status" value="1"/>
</dbReference>
<organism evidence="16 17">
    <name type="scientific">Motiliproteus coralliicola</name>
    <dbReference type="NCBI Taxonomy" id="2283196"/>
    <lineage>
        <taxon>Bacteria</taxon>
        <taxon>Pseudomonadati</taxon>
        <taxon>Pseudomonadota</taxon>
        <taxon>Gammaproteobacteria</taxon>
        <taxon>Oceanospirillales</taxon>
        <taxon>Oceanospirillaceae</taxon>
        <taxon>Motiliproteus</taxon>
    </lineage>
</organism>
<dbReference type="GO" id="GO:0047545">
    <property type="term" value="F:(S)-2-hydroxyglutarate dehydrogenase activity"/>
    <property type="evidence" value="ECO:0007669"/>
    <property type="project" value="UniProtKB-ARBA"/>
</dbReference>
<gene>
    <name evidence="16" type="ORF">DV711_14185</name>
</gene>
<dbReference type="GO" id="GO:0004617">
    <property type="term" value="F:phosphoglycerate dehydrogenase activity"/>
    <property type="evidence" value="ECO:0007669"/>
    <property type="project" value="UniProtKB-EC"/>
</dbReference>
<dbReference type="InterPro" id="IPR029753">
    <property type="entry name" value="D-isomer_DH_CS"/>
</dbReference>
<proteinExistence type="inferred from homology"/>
<evidence type="ECO:0000256" key="9">
    <source>
        <dbReference type="ARBA" id="ARBA00023027"/>
    </source>
</evidence>
<comment type="caution">
    <text evidence="16">The sequence shown here is derived from an EMBL/GenBank/DDBJ whole genome shotgun (WGS) entry which is preliminary data.</text>
</comment>
<reference evidence="16 17" key="1">
    <citation type="submission" date="2018-07" db="EMBL/GenBank/DDBJ databases">
        <title>Motiliproteus coralliicola sp. nov., a bacterium isolated from Coral.</title>
        <authorList>
            <person name="Wang G."/>
        </authorList>
    </citation>
    <scope>NUCLEOTIDE SEQUENCE [LARGE SCALE GENOMIC DNA]</scope>
    <source>
        <strain evidence="16 17">C34</strain>
    </source>
</reference>
<dbReference type="Proteomes" id="UP000253769">
    <property type="component" value="Unassembled WGS sequence"/>
</dbReference>
<comment type="catalytic activity">
    <reaction evidence="12">
        <text>(R)-2-hydroxyglutarate + NAD(+) = 2-oxoglutarate + NADH + H(+)</text>
        <dbReference type="Rhea" id="RHEA:49612"/>
        <dbReference type="ChEBI" id="CHEBI:15378"/>
        <dbReference type="ChEBI" id="CHEBI:15801"/>
        <dbReference type="ChEBI" id="CHEBI:16810"/>
        <dbReference type="ChEBI" id="CHEBI:57540"/>
        <dbReference type="ChEBI" id="CHEBI:57945"/>
        <dbReference type="EC" id="1.1.1.399"/>
    </reaction>
</comment>
<feature type="domain" description="ACT" evidence="15">
    <location>
        <begin position="341"/>
        <end position="410"/>
    </location>
</feature>
<dbReference type="InterPro" id="IPR036291">
    <property type="entry name" value="NAD(P)-bd_dom_sf"/>
</dbReference>
<dbReference type="SUPFAM" id="SSF52283">
    <property type="entry name" value="Formate/glycerate dehydrogenase catalytic domain-like"/>
    <property type="match status" value="1"/>
</dbReference>
<evidence type="ECO:0000256" key="1">
    <source>
        <dbReference type="ARBA" id="ARBA00003800"/>
    </source>
</evidence>
<dbReference type="PROSITE" id="PS51671">
    <property type="entry name" value="ACT"/>
    <property type="match status" value="1"/>
</dbReference>
<dbReference type="InterPro" id="IPR006139">
    <property type="entry name" value="D-isomer_2_OHA_DH_cat_dom"/>
</dbReference>
<evidence type="ECO:0000256" key="5">
    <source>
        <dbReference type="ARBA" id="ARBA00013143"/>
    </source>
</evidence>
<keyword evidence="9" id="KW-0520">NAD</keyword>
<dbReference type="InterPro" id="IPR002912">
    <property type="entry name" value="ACT_dom"/>
</dbReference>